<keyword evidence="2" id="KW-0808">Transferase</keyword>
<dbReference type="GO" id="GO:0016740">
    <property type="term" value="F:transferase activity"/>
    <property type="evidence" value="ECO:0007669"/>
    <property type="project" value="UniProtKB-KW"/>
</dbReference>
<protein>
    <submittedName>
        <fullName evidence="2">Polysaccharide pyruvyl transferase family protein</fullName>
    </submittedName>
</protein>
<dbReference type="Proteomes" id="UP001317822">
    <property type="component" value="Chromosome"/>
</dbReference>
<name>A0ABN6UMC5_9GAMM</name>
<feature type="domain" description="Polysaccharide pyruvyl transferase" evidence="1">
    <location>
        <begin position="13"/>
        <end position="285"/>
    </location>
</feature>
<dbReference type="Pfam" id="PF04230">
    <property type="entry name" value="PS_pyruv_trans"/>
    <property type="match status" value="1"/>
</dbReference>
<gene>
    <name evidence="2" type="ORF">LA521A_11890</name>
</gene>
<dbReference type="RefSeq" id="WP_281781418.1">
    <property type="nucleotide sequence ID" value="NZ_AP027041.1"/>
</dbReference>
<evidence type="ECO:0000313" key="3">
    <source>
        <dbReference type="Proteomes" id="UP001317822"/>
    </source>
</evidence>
<accession>A0ABN6UMC5</accession>
<sequence>MKTGVLTFHRCINYGSYWQARCLLEGLRSLGHDAVLLDHASGRVDRAEWKCALRPVPGQRGDRAVYRRKVSRFFEAFEALPRSPRFPLDAPERMPEFDAVVVGSDEVWNLSHPWYGRVPIFYGEGLKAPLMVAYAASFGHHDESGGLDRAWAQRLRAFDAICVRDEASRSIVSRALGTDVPVVLDPCLAFPPARDESWRGPEEHAYVALYGHGFSPGFASSVHAWARRRGWPVVSIGYRNDWADRQWIDAGPHEFAAFMANAGAVATTFFHGCVFALRFQRPFACEASWYRGTKLRCLMRQVGGERHLVDASSAMQGISRLLDKPLAAGIESRIESLRSASREILREALNAPVAA</sequence>
<evidence type="ECO:0000313" key="2">
    <source>
        <dbReference type="EMBL" id="BDU15988.1"/>
    </source>
</evidence>
<dbReference type="InterPro" id="IPR007345">
    <property type="entry name" value="Polysacch_pyruvyl_Trfase"/>
</dbReference>
<evidence type="ECO:0000259" key="1">
    <source>
        <dbReference type="Pfam" id="PF04230"/>
    </source>
</evidence>
<dbReference type="EMBL" id="AP027041">
    <property type="protein sequence ID" value="BDU15988.1"/>
    <property type="molecule type" value="Genomic_DNA"/>
</dbReference>
<keyword evidence="3" id="KW-1185">Reference proteome</keyword>
<proteinExistence type="predicted"/>
<organism evidence="2 3">
    <name type="scientific">Lysobacter auxotrophicus</name>
    <dbReference type="NCBI Taxonomy" id="2992573"/>
    <lineage>
        <taxon>Bacteria</taxon>
        <taxon>Pseudomonadati</taxon>
        <taxon>Pseudomonadota</taxon>
        <taxon>Gammaproteobacteria</taxon>
        <taxon>Lysobacterales</taxon>
        <taxon>Lysobacteraceae</taxon>
        <taxon>Lysobacter</taxon>
    </lineage>
</organism>
<reference evidence="2 3" key="1">
    <citation type="journal article" date="2023" name="Int. J. Syst. Evol. Microbiol.">
        <title>Physiological and genomic analyses of cobalamin (vitamin B12)-auxotrophy of Lysobacter auxotrophicus sp. nov., a methionine-auxotrophic chitinolytic bacterium isolated from chitin-treated soil.</title>
        <authorList>
            <person name="Saito A."/>
            <person name="Dohra H."/>
            <person name="Hamada M."/>
            <person name="Moriuchi R."/>
            <person name="Kotsuchibashi Y."/>
            <person name="Mori K."/>
        </authorList>
    </citation>
    <scope>NUCLEOTIDE SEQUENCE [LARGE SCALE GENOMIC DNA]</scope>
    <source>
        <strain evidence="2 3">5-21a</strain>
    </source>
</reference>